<dbReference type="Gene3D" id="3.90.79.10">
    <property type="entry name" value="Nucleoside Triphosphate Pyrophosphohydrolase"/>
    <property type="match status" value="1"/>
</dbReference>
<reference evidence="1 2" key="1">
    <citation type="submission" date="2020-08" db="EMBL/GenBank/DDBJ databases">
        <title>Genomic Encyclopedia of Type Strains, Phase III (KMG-III): the genomes of soil and plant-associated and newly described type strains.</title>
        <authorList>
            <person name="Whitman W."/>
        </authorList>
    </citation>
    <scope>NUCLEOTIDE SEQUENCE [LARGE SCALE GENOMIC DNA]</scope>
    <source>
        <strain evidence="1 2">CECT 7015</strain>
    </source>
</reference>
<organism evidence="1 2">
    <name type="scientific">Phyllobacterium trifolii</name>
    <dbReference type="NCBI Taxonomy" id="300193"/>
    <lineage>
        <taxon>Bacteria</taxon>
        <taxon>Pseudomonadati</taxon>
        <taxon>Pseudomonadota</taxon>
        <taxon>Alphaproteobacteria</taxon>
        <taxon>Hyphomicrobiales</taxon>
        <taxon>Phyllobacteriaceae</taxon>
        <taxon>Phyllobacterium</taxon>
    </lineage>
</organism>
<evidence type="ECO:0000313" key="1">
    <source>
        <dbReference type="EMBL" id="MBB3147320.1"/>
    </source>
</evidence>
<dbReference type="EMBL" id="JACHXN010000011">
    <property type="protein sequence ID" value="MBB3147320.1"/>
    <property type="molecule type" value="Genomic_DNA"/>
</dbReference>
<dbReference type="InterPro" id="IPR015797">
    <property type="entry name" value="NUDIX_hydrolase-like_dom_sf"/>
</dbReference>
<evidence type="ECO:0000313" key="2">
    <source>
        <dbReference type="Proteomes" id="UP000554520"/>
    </source>
</evidence>
<comment type="caution">
    <text evidence="1">The sequence shown here is derived from an EMBL/GenBank/DDBJ whole genome shotgun (WGS) entry which is preliminary data.</text>
</comment>
<dbReference type="RefSeq" id="WP_112529985.1">
    <property type="nucleotide sequence ID" value="NZ_JACHXN010000011.1"/>
</dbReference>
<dbReference type="Proteomes" id="UP000554520">
    <property type="component" value="Unassembled WGS sequence"/>
</dbReference>
<accession>A0A839UEN8</accession>
<keyword evidence="2" id="KW-1185">Reference proteome</keyword>
<name>A0A839UEN8_9HYPH</name>
<protein>
    <submittedName>
        <fullName evidence="1">8-oxo-dGTP pyrophosphatase MutT (NUDIX family)</fullName>
    </submittedName>
</protein>
<dbReference type="CDD" id="cd02883">
    <property type="entry name" value="NUDIX_Hydrolase"/>
    <property type="match status" value="1"/>
</dbReference>
<gene>
    <name evidence="1" type="ORF">FHS21_003736</name>
</gene>
<sequence>MHEIPEKTVISLNNAVIRIDSAPLEYGISNETAIAANWTRSVAANPAIFNGPFFMAEEAGVADDAFQARYHRTRFATMMHWKADARNAKPWHIFAVGVIVSGDNKLIAGRMAASTSAAGRIYFPAGSFDEEDVAGDFIDIDGNMHREVEEETGVKLSGAGRRDDQLYLVTASRSIALFRRHYFDASGEELLKHIRGHVAAEEDSELDDITAISAAGEMGEATPWTFRTFADWHFRQG</sequence>
<proteinExistence type="predicted"/>
<dbReference type="AlphaFoldDB" id="A0A839UEN8"/>
<dbReference type="SUPFAM" id="SSF55811">
    <property type="entry name" value="Nudix"/>
    <property type="match status" value="1"/>
</dbReference>